<gene>
    <name evidence="6" type="ORF">GTW58_10990</name>
</gene>
<dbReference type="Gene3D" id="3.40.50.1820">
    <property type="entry name" value="alpha/beta hydrolase"/>
    <property type="match status" value="1"/>
</dbReference>
<accession>A0A846U1V7</accession>
<evidence type="ECO:0000259" key="4">
    <source>
        <dbReference type="Pfam" id="PF00561"/>
    </source>
</evidence>
<sequence>MNQKTGRSLAAGLCAAVLLVGCSQGGSSDSTGSSPDALDGTDAALSRFYQQELSWGECDQVDNGTDLECADLTVPVDYADPQGETTTVVMARTTGGANAAQGSLLMNPGGPGGSGVDLMQYASTFFSQDVLDNYQVVSFDPRGVFRSDGITCLSDSELDQWRENSTFDPQTDSMDVIREEYRTVGQACQENSGPVLEHMDTESVARDMDVMRAVLGDAQTNYLGFSYGTQLGSTYAQLFPERVGRFVLDGAVDPSLTSSQITLGQARSFDESLREFVRDCTENNNMCFTDGSVDDGLEQIQTILDRTLEQTITAGGRTVSTVTAAEGVLVPLYSPASYGTLNLALRDAQDGDYSALQRLSDANHGRTSNGSYRGNSTFAFSAVNCLDYNTRDVTDQQMNDDQDELQAAAPVFGQYLGYADAACQDWPVAPVHSAEPATYDGDSQILVVGTQHDPATPYPWAEALTEQLGNARLLTYDGWGHGAYTSGNSCVVEAVNTYLVDGDVPEEGQVCG</sequence>
<dbReference type="SUPFAM" id="SSF53474">
    <property type="entry name" value="alpha/beta-Hydrolases"/>
    <property type="match status" value="1"/>
</dbReference>
<dbReference type="InterPro" id="IPR013595">
    <property type="entry name" value="Pept_S33_TAP-like_C"/>
</dbReference>
<dbReference type="PANTHER" id="PTHR43248:SF29">
    <property type="entry name" value="TRIPEPTIDYL AMINOPEPTIDASE"/>
    <property type="match status" value="1"/>
</dbReference>
<evidence type="ECO:0000259" key="5">
    <source>
        <dbReference type="Pfam" id="PF08386"/>
    </source>
</evidence>
<dbReference type="Pfam" id="PF08386">
    <property type="entry name" value="Abhydrolase_4"/>
    <property type="match status" value="1"/>
</dbReference>
<keyword evidence="7" id="KW-1185">Reference proteome</keyword>
<comment type="caution">
    <text evidence="6">The sequence shown here is derived from an EMBL/GenBank/DDBJ whole genome shotgun (WGS) entry which is preliminary data.</text>
</comment>
<reference evidence="6 7" key="1">
    <citation type="submission" date="2020-02" db="EMBL/GenBank/DDBJ databases">
        <authorList>
            <person name="Sun Q."/>
        </authorList>
    </citation>
    <scope>NUCLEOTIDE SEQUENCE [LARGE SCALE GENOMIC DNA]</scope>
    <source>
        <strain evidence="6 7">YIM 13062</strain>
    </source>
</reference>
<evidence type="ECO:0000256" key="2">
    <source>
        <dbReference type="ARBA" id="ARBA00022729"/>
    </source>
</evidence>
<dbReference type="PROSITE" id="PS51257">
    <property type="entry name" value="PROKAR_LIPOPROTEIN"/>
    <property type="match status" value="1"/>
</dbReference>
<dbReference type="InterPro" id="IPR000073">
    <property type="entry name" value="AB_hydrolase_1"/>
</dbReference>
<evidence type="ECO:0000313" key="7">
    <source>
        <dbReference type="Proteomes" id="UP000521379"/>
    </source>
</evidence>
<dbReference type="GO" id="GO:0016787">
    <property type="term" value="F:hydrolase activity"/>
    <property type="evidence" value="ECO:0007669"/>
    <property type="project" value="UniProtKB-KW"/>
</dbReference>
<evidence type="ECO:0000313" key="6">
    <source>
        <dbReference type="EMBL" id="NKE10445.1"/>
    </source>
</evidence>
<keyword evidence="2" id="KW-0732">Signal</keyword>
<dbReference type="InterPro" id="IPR029058">
    <property type="entry name" value="AB_hydrolase_fold"/>
</dbReference>
<proteinExistence type="inferred from homology"/>
<organism evidence="6 7">
    <name type="scientific">Kocuria subflava</name>
    <dbReference type="NCBI Taxonomy" id="1736139"/>
    <lineage>
        <taxon>Bacteria</taxon>
        <taxon>Bacillati</taxon>
        <taxon>Actinomycetota</taxon>
        <taxon>Actinomycetes</taxon>
        <taxon>Micrococcales</taxon>
        <taxon>Micrococcaceae</taxon>
        <taxon>Kocuria</taxon>
    </lineage>
</organism>
<evidence type="ECO:0000256" key="1">
    <source>
        <dbReference type="ARBA" id="ARBA00010088"/>
    </source>
</evidence>
<feature type="domain" description="Peptidase S33 tripeptidyl aminopeptidase-like C-terminal" evidence="5">
    <location>
        <begin position="409"/>
        <end position="511"/>
    </location>
</feature>
<dbReference type="EMBL" id="JAAVUN010000025">
    <property type="protein sequence ID" value="NKE10445.1"/>
    <property type="molecule type" value="Genomic_DNA"/>
</dbReference>
<dbReference type="Pfam" id="PF00561">
    <property type="entry name" value="Abhydrolase_1"/>
    <property type="match status" value="1"/>
</dbReference>
<name>A0A846U1V7_9MICC</name>
<comment type="similarity">
    <text evidence="1">Belongs to the peptidase S33 family.</text>
</comment>
<dbReference type="RefSeq" id="WP_119933479.1">
    <property type="nucleotide sequence ID" value="NZ_JAAVUN010000025.1"/>
</dbReference>
<protein>
    <submittedName>
        <fullName evidence="6">Alpha/beta hydrolase</fullName>
    </submittedName>
</protein>
<evidence type="ECO:0000256" key="3">
    <source>
        <dbReference type="ARBA" id="ARBA00022801"/>
    </source>
</evidence>
<dbReference type="InterPro" id="IPR051601">
    <property type="entry name" value="Serine_prot/Carboxylest_S33"/>
</dbReference>
<keyword evidence="3 6" id="KW-0378">Hydrolase</keyword>
<dbReference type="Proteomes" id="UP000521379">
    <property type="component" value="Unassembled WGS sequence"/>
</dbReference>
<dbReference type="PANTHER" id="PTHR43248">
    <property type="entry name" value="2-SUCCINYL-6-HYDROXY-2,4-CYCLOHEXADIENE-1-CARBOXYLATE SYNTHASE"/>
    <property type="match status" value="1"/>
</dbReference>
<feature type="domain" description="AB hydrolase-1" evidence="4">
    <location>
        <begin position="104"/>
        <end position="284"/>
    </location>
</feature>
<dbReference type="AlphaFoldDB" id="A0A846U1V7"/>